<dbReference type="EMBL" id="JAJEPW010000010">
    <property type="protein sequence ID" value="MCC2128900.1"/>
    <property type="molecule type" value="Genomic_DNA"/>
</dbReference>
<feature type="active site" description="Nucleophile" evidence="2">
    <location>
        <position position="13"/>
    </location>
</feature>
<reference evidence="5" key="1">
    <citation type="submission" date="2021-10" db="EMBL/GenBank/DDBJ databases">
        <title>Anaerobic single-cell dispensing facilitates the cultivation of human gut bacteria.</title>
        <authorList>
            <person name="Afrizal A."/>
        </authorList>
    </citation>
    <scope>NUCLEOTIDE SEQUENCE</scope>
    <source>
        <strain evidence="5">CLA-AA-H272</strain>
    </source>
</reference>
<dbReference type="InterPro" id="IPR023214">
    <property type="entry name" value="HAD_sf"/>
</dbReference>
<dbReference type="Gene3D" id="3.40.50.1000">
    <property type="entry name" value="HAD superfamily/HAD-like"/>
    <property type="match status" value="2"/>
</dbReference>
<feature type="binding site" evidence="4">
    <location>
        <position position="15"/>
    </location>
    <ligand>
        <name>Mg(2+)</name>
        <dbReference type="ChEBI" id="CHEBI:18420"/>
    </ligand>
</feature>
<evidence type="ECO:0000256" key="2">
    <source>
        <dbReference type="PIRSR" id="PIRSR000915-1"/>
    </source>
</evidence>
<evidence type="ECO:0000256" key="3">
    <source>
        <dbReference type="PIRSR" id="PIRSR000915-2"/>
    </source>
</evidence>
<dbReference type="PANTHER" id="PTHR19288:SF46">
    <property type="entry name" value="HALOACID DEHALOGENASE-LIKE HYDROLASE DOMAIN-CONTAINING PROTEIN 2"/>
    <property type="match status" value="1"/>
</dbReference>
<dbReference type="Proteomes" id="UP001199319">
    <property type="component" value="Unassembled WGS sequence"/>
</dbReference>
<evidence type="ECO:0000256" key="4">
    <source>
        <dbReference type="PIRSR" id="PIRSR000915-3"/>
    </source>
</evidence>
<evidence type="ECO:0000313" key="6">
    <source>
        <dbReference type="Proteomes" id="UP001199319"/>
    </source>
</evidence>
<accession>A0AAE3DDX8</accession>
<comment type="caution">
    <text evidence="5">The sequence shown here is derived from an EMBL/GenBank/DDBJ whole genome shotgun (WGS) entry which is preliminary data.</text>
</comment>
<evidence type="ECO:0000256" key="1">
    <source>
        <dbReference type="PIRNR" id="PIRNR000915"/>
    </source>
</evidence>
<keyword evidence="5" id="KW-0378">Hydrolase</keyword>
<feature type="binding site" evidence="4">
    <location>
        <position position="211"/>
    </location>
    <ligand>
        <name>Mg(2+)</name>
        <dbReference type="ChEBI" id="CHEBI:18420"/>
    </ligand>
</feature>
<dbReference type="PANTHER" id="PTHR19288">
    <property type="entry name" value="4-NITROPHENYLPHOSPHATASE-RELATED"/>
    <property type="match status" value="1"/>
</dbReference>
<organism evidence="5 6">
    <name type="scientific">Brotocaccenecus cirricatena</name>
    <dbReference type="NCBI Taxonomy" id="3064195"/>
    <lineage>
        <taxon>Bacteria</taxon>
        <taxon>Bacillati</taxon>
        <taxon>Bacillota</taxon>
        <taxon>Clostridia</taxon>
        <taxon>Eubacteriales</taxon>
        <taxon>Oscillospiraceae</taxon>
        <taxon>Brotocaccenecus</taxon>
    </lineage>
</organism>
<evidence type="ECO:0000313" key="5">
    <source>
        <dbReference type="EMBL" id="MCC2128900.1"/>
    </source>
</evidence>
<keyword evidence="1 4" id="KW-0460">Magnesium</keyword>
<comment type="function">
    <text evidence="1">Catalyzes the dephosphorylation of 2-6 carbon acid sugars in vitro.</text>
</comment>
<name>A0AAE3DDX8_9FIRM</name>
<dbReference type="GO" id="GO:0046872">
    <property type="term" value="F:metal ion binding"/>
    <property type="evidence" value="ECO:0007669"/>
    <property type="project" value="UniProtKB-KW"/>
</dbReference>
<comment type="similarity">
    <text evidence="1">Belongs to the HAD-like hydrolase superfamily. NagD family.</text>
</comment>
<dbReference type="AlphaFoldDB" id="A0AAE3DDX8"/>
<proteinExistence type="inferred from homology"/>
<gene>
    <name evidence="5" type="ORF">LKD37_05095</name>
</gene>
<dbReference type="GO" id="GO:0005737">
    <property type="term" value="C:cytoplasm"/>
    <property type="evidence" value="ECO:0007669"/>
    <property type="project" value="TreeGrafter"/>
</dbReference>
<sequence>MTKLRDKRLFLLDMDGTLYIGDRLFDGVPEFLRHVRSMGGRYLFLTNNSSRGVEGYIEKLRRLGIESAPGDYLTSVDATIRYLKAALPGKTCYVFGTDSFLSQLDRAGIPVTRDREQAEVLLCGFDTELTFQKLEDACILLNRGVPFVATNPDWVCPTWYGSVPDCGSVCRMLTTATGREPVVIGKPKPEMALLAMERTGFSPEQTVLLGDRLYTDVACGVNAGIDTVFVLSGEGTMADIDTYQIHPTWVYPDIGTLYRELEETV</sequence>
<dbReference type="NCBIfam" id="TIGR01460">
    <property type="entry name" value="HAD-SF-IIA"/>
    <property type="match status" value="1"/>
</dbReference>
<dbReference type="EC" id="3.1.3.-" evidence="1"/>
<feature type="binding site" evidence="3">
    <location>
        <position position="186"/>
    </location>
    <ligand>
        <name>substrate</name>
    </ligand>
</feature>
<comment type="cofactor">
    <cofactor evidence="4">
        <name>Mg(2+)</name>
        <dbReference type="ChEBI" id="CHEBI:18420"/>
    </cofactor>
    <text evidence="4">Divalent metal ions. Mg(2+) is the most effective.</text>
</comment>
<dbReference type="InterPro" id="IPR006357">
    <property type="entry name" value="HAD-SF_hydro_IIA"/>
</dbReference>
<dbReference type="SUPFAM" id="SSF56784">
    <property type="entry name" value="HAD-like"/>
    <property type="match status" value="1"/>
</dbReference>
<keyword evidence="1 4" id="KW-0479">Metal-binding</keyword>
<feature type="binding site" evidence="4">
    <location>
        <position position="13"/>
    </location>
    <ligand>
        <name>Mg(2+)</name>
        <dbReference type="ChEBI" id="CHEBI:18420"/>
    </ligand>
</feature>
<dbReference type="Pfam" id="PF13344">
    <property type="entry name" value="Hydrolase_6"/>
    <property type="match status" value="1"/>
</dbReference>
<feature type="active site" description="Proton donor" evidence="2">
    <location>
        <position position="15"/>
    </location>
</feature>
<dbReference type="GO" id="GO:0016791">
    <property type="term" value="F:phosphatase activity"/>
    <property type="evidence" value="ECO:0007669"/>
    <property type="project" value="TreeGrafter"/>
</dbReference>
<dbReference type="InterPro" id="IPR036412">
    <property type="entry name" value="HAD-like_sf"/>
</dbReference>
<dbReference type="RefSeq" id="WP_302928200.1">
    <property type="nucleotide sequence ID" value="NZ_JAJEPW010000010.1"/>
</dbReference>
<dbReference type="PIRSF" id="PIRSF000915">
    <property type="entry name" value="PGP-type_phosphatase"/>
    <property type="match status" value="1"/>
</dbReference>
<protein>
    <recommendedName>
        <fullName evidence="1">Acid sugar phosphatase</fullName>
        <ecNumber evidence="1">3.1.3.-</ecNumber>
    </recommendedName>
</protein>
<keyword evidence="6" id="KW-1185">Reference proteome</keyword>
<dbReference type="Pfam" id="PF13242">
    <property type="entry name" value="Hydrolase_like"/>
    <property type="match status" value="1"/>
</dbReference>